<dbReference type="Gene3D" id="1.20.120.530">
    <property type="entry name" value="GntR ligand-binding domain-like"/>
    <property type="match status" value="1"/>
</dbReference>
<dbReference type="Proteomes" id="UP001597036">
    <property type="component" value="Unassembled WGS sequence"/>
</dbReference>
<evidence type="ECO:0000313" key="6">
    <source>
        <dbReference type="Proteomes" id="UP001597036"/>
    </source>
</evidence>
<evidence type="ECO:0000259" key="4">
    <source>
        <dbReference type="SMART" id="SM00895"/>
    </source>
</evidence>
<organism evidence="5 6">
    <name type="scientific">Alloscardovia venturai</name>
    <dbReference type="NCBI Taxonomy" id="1769421"/>
    <lineage>
        <taxon>Bacteria</taxon>
        <taxon>Bacillati</taxon>
        <taxon>Actinomycetota</taxon>
        <taxon>Actinomycetes</taxon>
        <taxon>Bifidobacteriales</taxon>
        <taxon>Bifidobacteriaceae</taxon>
        <taxon>Alloscardovia</taxon>
    </lineage>
</organism>
<dbReference type="InterPro" id="IPR000524">
    <property type="entry name" value="Tscrpt_reg_HTH_GntR"/>
</dbReference>
<evidence type="ECO:0000256" key="3">
    <source>
        <dbReference type="ARBA" id="ARBA00023163"/>
    </source>
</evidence>
<comment type="caution">
    <text evidence="5">The sequence shown here is derived from an EMBL/GenBank/DDBJ whole genome shotgun (WGS) entry which is preliminary data.</text>
</comment>
<evidence type="ECO:0000256" key="1">
    <source>
        <dbReference type="ARBA" id="ARBA00023015"/>
    </source>
</evidence>
<dbReference type="RefSeq" id="WP_377939331.1">
    <property type="nucleotide sequence ID" value="NZ_JBHTHQ010000023.1"/>
</dbReference>
<dbReference type="EMBL" id="JBHTHQ010000023">
    <property type="protein sequence ID" value="MFD0705589.1"/>
    <property type="molecule type" value="Genomic_DNA"/>
</dbReference>
<dbReference type="SUPFAM" id="SSF46785">
    <property type="entry name" value="Winged helix' DNA-binding domain"/>
    <property type="match status" value="1"/>
</dbReference>
<dbReference type="InterPro" id="IPR011711">
    <property type="entry name" value="GntR_C"/>
</dbReference>
<dbReference type="SMART" id="SM00895">
    <property type="entry name" value="FCD"/>
    <property type="match status" value="1"/>
</dbReference>
<dbReference type="Pfam" id="PF00392">
    <property type="entry name" value="GntR"/>
    <property type="match status" value="1"/>
</dbReference>
<dbReference type="Pfam" id="PF07729">
    <property type="entry name" value="FCD"/>
    <property type="match status" value="1"/>
</dbReference>
<keyword evidence="3" id="KW-0804">Transcription</keyword>
<dbReference type="SUPFAM" id="SSF48008">
    <property type="entry name" value="GntR ligand-binding domain-like"/>
    <property type="match status" value="1"/>
</dbReference>
<keyword evidence="1" id="KW-0805">Transcription regulation</keyword>
<dbReference type="InterPro" id="IPR036388">
    <property type="entry name" value="WH-like_DNA-bd_sf"/>
</dbReference>
<dbReference type="Gene3D" id="1.10.10.10">
    <property type="entry name" value="Winged helix-like DNA-binding domain superfamily/Winged helix DNA-binding domain"/>
    <property type="match status" value="1"/>
</dbReference>
<protein>
    <submittedName>
        <fullName evidence="5">FadR/GntR family transcriptional regulator</fullName>
    </submittedName>
</protein>
<keyword evidence="2" id="KW-0238">DNA-binding</keyword>
<keyword evidence="6" id="KW-1185">Reference proteome</keyword>
<evidence type="ECO:0000256" key="2">
    <source>
        <dbReference type="ARBA" id="ARBA00023125"/>
    </source>
</evidence>
<gene>
    <name evidence="5" type="ORF">ACFQY8_07520</name>
</gene>
<dbReference type="PANTHER" id="PTHR43537">
    <property type="entry name" value="TRANSCRIPTIONAL REGULATOR, GNTR FAMILY"/>
    <property type="match status" value="1"/>
</dbReference>
<feature type="domain" description="GntR C-terminal" evidence="4">
    <location>
        <begin position="104"/>
        <end position="228"/>
    </location>
</feature>
<dbReference type="PANTHER" id="PTHR43537:SF44">
    <property type="entry name" value="GNTR FAMILY REGULATORY PROTEIN"/>
    <property type="match status" value="1"/>
</dbReference>
<sequence length="237" mass="26263">MSGTMRSLPHTSVQTSVTDQLAMSILEGSWKVGQATTLDEIQHTYNVSRSIARDVINHLETLGVVKAKQRVGIIALNPDDWDGLNSEVVSWKLAGPQRFKQICALEEIRRAVEPVAASATATRASEEIKHHLLDAAQHMIDGAERKDHEFFHRNDLDFHLTIVESCNNAIFASLARSAFSVFQYDLVADVFPPGYNFPTARMHNDVAVAISDGDSAGAFDGMIRIMDYIYDTLDMKA</sequence>
<proteinExistence type="predicted"/>
<dbReference type="InterPro" id="IPR036390">
    <property type="entry name" value="WH_DNA-bd_sf"/>
</dbReference>
<reference evidence="6" key="1">
    <citation type="journal article" date="2019" name="Int. J. Syst. Evol. Microbiol.">
        <title>The Global Catalogue of Microorganisms (GCM) 10K type strain sequencing project: providing services to taxonomists for standard genome sequencing and annotation.</title>
        <authorList>
            <consortium name="The Broad Institute Genomics Platform"/>
            <consortium name="The Broad Institute Genome Sequencing Center for Infectious Disease"/>
            <person name="Wu L."/>
            <person name="Ma J."/>
        </authorList>
    </citation>
    <scope>NUCLEOTIDE SEQUENCE [LARGE SCALE GENOMIC DNA]</scope>
    <source>
        <strain evidence="6">CCM 8604</strain>
    </source>
</reference>
<name>A0ABW2Y8J1_9BIFI</name>
<dbReference type="InterPro" id="IPR008920">
    <property type="entry name" value="TF_FadR/GntR_C"/>
</dbReference>
<accession>A0ABW2Y8J1</accession>
<evidence type="ECO:0000313" key="5">
    <source>
        <dbReference type="EMBL" id="MFD0705589.1"/>
    </source>
</evidence>